<comment type="caution">
    <text evidence="1">The sequence shown here is derived from an EMBL/GenBank/DDBJ whole genome shotgun (WGS) entry which is preliminary data.</text>
</comment>
<reference evidence="1" key="1">
    <citation type="submission" date="2019-08" db="EMBL/GenBank/DDBJ databases">
        <authorList>
            <person name="Kucharzyk K."/>
            <person name="Murdoch R.W."/>
            <person name="Higgins S."/>
            <person name="Loffler F."/>
        </authorList>
    </citation>
    <scope>NUCLEOTIDE SEQUENCE</scope>
</reference>
<name>A0A645BTJ4_9ZZZZ</name>
<sequence>MLRALGYSDAAGGDFSYVGALAFAQEKNLVISSLVSDSFTRDELVAVSHQTLRTPVKGSDQTLLEKLTSAGAIDKMAAAALTDRANIVKECSDILLQNIADYTALDCSAKFDFTASIRQKAFTSVFMYNLLADLKFIYADTASKADLAFTMVDPISNEQYNYHVWVKDGWVYLQEGERRIKIQIDFEELREIFDESKQQMDTGITEVGNTVIPSYIFSKVAKTQTDEGTLYEFVISPKFISAVFRQAYGDAPVGSSTYSVVINSANLSETILIKDATVKKATVVIDVDVESSEFDHFTGQLNYVVTVNAIGDDVAIDFPDFSDFVEESDVEATEVDSTAQTGGKA</sequence>
<dbReference type="AlphaFoldDB" id="A0A645BTJ4"/>
<protein>
    <submittedName>
        <fullName evidence="1">Uncharacterized protein</fullName>
    </submittedName>
</protein>
<dbReference type="EMBL" id="VSSQ01022432">
    <property type="protein sequence ID" value="MPM68739.1"/>
    <property type="molecule type" value="Genomic_DNA"/>
</dbReference>
<evidence type="ECO:0000313" key="1">
    <source>
        <dbReference type="EMBL" id="MPM68739.1"/>
    </source>
</evidence>
<gene>
    <name evidence="1" type="ORF">SDC9_115673</name>
</gene>
<organism evidence="1">
    <name type="scientific">bioreactor metagenome</name>
    <dbReference type="NCBI Taxonomy" id="1076179"/>
    <lineage>
        <taxon>unclassified sequences</taxon>
        <taxon>metagenomes</taxon>
        <taxon>ecological metagenomes</taxon>
    </lineage>
</organism>
<accession>A0A645BTJ4</accession>
<proteinExistence type="predicted"/>